<dbReference type="RefSeq" id="WP_089109750.1">
    <property type="nucleotide sequence ID" value="NZ_BCMF01000009.1"/>
</dbReference>
<dbReference type="Proteomes" id="UP000198374">
    <property type="component" value="Unassembled WGS sequence"/>
</dbReference>
<dbReference type="EMBL" id="BCMF01000009">
    <property type="protein sequence ID" value="GAW99965.1"/>
    <property type="molecule type" value="Genomic_DNA"/>
</dbReference>
<evidence type="ECO:0000313" key="1">
    <source>
        <dbReference type="EMBL" id="GAW99965.1"/>
    </source>
</evidence>
<accession>A0A1Z5IE49</accession>
<reference evidence="1 2" key="1">
    <citation type="submission" date="2015-11" db="EMBL/GenBank/DDBJ databases">
        <title>Draft genome sequences of new species of the genus Lactobacillus isolated from orchardgrass silage.</title>
        <authorList>
            <person name="Tohno M."/>
            <person name="Tanizawa Y."/>
            <person name="Arita M."/>
        </authorList>
    </citation>
    <scope>NUCLEOTIDE SEQUENCE [LARGE SCALE GENOMIC DNA]</scope>
    <source>
        <strain evidence="1 2">IWT30</strain>
    </source>
</reference>
<sequence length="116" mass="13826">MLQPGVVLFDQLSDEAKSRAIHDFIDFYLRKYSNKSLEILTDYPIQYEIEQINHDIQLNSNFHPDQLRDYLYQNDGELFARIISSLDLSFMENGVMTNQSYDEWYQQKYDEISKGL</sequence>
<comment type="caution">
    <text evidence="1">The sequence shown here is derived from an EMBL/GenBank/DDBJ whole genome shotgun (WGS) entry which is preliminary data.</text>
</comment>
<dbReference type="AlphaFoldDB" id="A0A1Z5IE49"/>
<keyword evidence="2" id="KW-1185">Reference proteome</keyword>
<evidence type="ECO:0000313" key="2">
    <source>
        <dbReference type="Proteomes" id="UP000198374"/>
    </source>
</evidence>
<name>A0A1Z5IE49_9LACO</name>
<protein>
    <submittedName>
        <fullName evidence="1">Uncharacterized protein</fullName>
    </submittedName>
</protein>
<organism evidence="1 2">
    <name type="scientific">Secundilactobacillus mixtipabuli</name>
    <dbReference type="NCBI Taxonomy" id="1435342"/>
    <lineage>
        <taxon>Bacteria</taxon>
        <taxon>Bacillati</taxon>
        <taxon>Bacillota</taxon>
        <taxon>Bacilli</taxon>
        <taxon>Lactobacillales</taxon>
        <taxon>Lactobacillaceae</taxon>
        <taxon>Secundilactobacillus</taxon>
    </lineage>
</organism>
<proteinExistence type="predicted"/>
<dbReference type="OrthoDB" id="2301346at2"/>
<gene>
    <name evidence="1" type="ORF">IWT30_01945</name>
</gene>